<protein>
    <recommendedName>
        <fullName evidence="4">DUF839 domain-containing protein</fullName>
    </recommendedName>
</protein>
<evidence type="ECO:0000313" key="2">
    <source>
        <dbReference type="EMBL" id="MCG7980260.1"/>
    </source>
</evidence>
<keyword evidence="1" id="KW-0732">Signal</keyword>
<feature type="chain" id="PRO_5039052458" description="DUF839 domain-containing protein" evidence="1">
    <location>
        <begin position="25"/>
        <end position="534"/>
    </location>
</feature>
<dbReference type="EMBL" id="JAEPCR010000116">
    <property type="protein sequence ID" value="MCG7980260.1"/>
    <property type="molecule type" value="Genomic_DNA"/>
</dbReference>
<organism evidence="2 3">
    <name type="scientific">Candidatus Thiodiazotropha taylori</name>
    <dbReference type="NCBI Taxonomy" id="2792791"/>
    <lineage>
        <taxon>Bacteria</taxon>
        <taxon>Pseudomonadati</taxon>
        <taxon>Pseudomonadota</taxon>
        <taxon>Gammaproteobacteria</taxon>
        <taxon>Chromatiales</taxon>
        <taxon>Sedimenticolaceae</taxon>
        <taxon>Candidatus Thiodiazotropha</taxon>
    </lineage>
</organism>
<reference evidence="2" key="1">
    <citation type="journal article" date="2021" name="Proc. Natl. Acad. Sci. U.S.A.">
        <title>Global biogeography of chemosynthetic symbionts reveals both localized and globally distributed symbiont groups. .</title>
        <authorList>
            <person name="Osvatic J.T."/>
            <person name="Wilkins L.G.E."/>
            <person name="Leibrecht L."/>
            <person name="Leray M."/>
            <person name="Zauner S."/>
            <person name="Polzin J."/>
            <person name="Camacho Y."/>
            <person name="Gros O."/>
            <person name="van Gils J.A."/>
            <person name="Eisen J.A."/>
            <person name="Petersen J.M."/>
            <person name="Yuen B."/>
        </authorList>
    </citation>
    <scope>NUCLEOTIDE SEQUENCE</scope>
    <source>
        <strain evidence="2">MAGclacostrist055</strain>
    </source>
</reference>
<dbReference type="Proteomes" id="UP000886674">
    <property type="component" value="Unassembled WGS sequence"/>
</dbReference>
<gene>
    <name evidence="2" type="ORF">JAY77_19185</name>
</gene>
<dbReference type="AlphaFoldDB" id="A0A9E4TUE6"/>
<evidence type="ECO:0000256" key="1">
    <source>
        <dbReference type="SAM" id="SignalP"/>
    </source>
</evidence>
<feature type="signal peptide" evidence="1">
    <location>
        <begin position="1"/>
        <end position="24"/>
    </location>
</feature>
<evidence type="ECO:0008006" key="4">
    <source>
        <dbReference type="Google" id="ProtNLM"/>
    </source>
</evidence>
<sequence length="534" mass="57365">MHFKVKSAAVAVMAAMMIPVAVQAGGDDDRYETDFGMSVQKKLHDKSIKLFGFKKPLADSSDTVIDRAAGQPASERQLLAKGLKPRYVARNVATSGDMISFWPDDVDYTHLMVCIEQRRAGTTPGGGDGLNAAVQRVDVKSGKVETILHGMSRCDGIRTTQWGTVLATEETGDGAAYEIIDPLNTTGHWVADRGMAGMPADIRDGIDSSDQSTTIVKRTALVTQSWEGLEILDNGVVIGGDELRAGNGPAGFDSDGGAIFRFVPNVPYNCGAKTRPGLLCPNTINDLSESPLVTGQNYALTNACTGNDDVGQGCEYGEGKWVEVDAATARADAHDAGATGYCRPEDLHVDRESPRFNGGDGIVWCWTNTCGGGEGEALCVTESDSTVEAMDAIFDSNFNRNLLANGTAEAQSWVSRFVEGDEEMNSHDNLEIQPVTSNVYVIEDNDFGDIWACLPDGADRDRATDGCVRMLSINSTAAEPTGFIFDGTGKVAYYIVQHGQQPAELLDFESNPVDGRTDDLIKIIGFKIEKDKED</sequence>
<comment type="caution">
    <text evidence="2">The sequence shown here is derived from an EMBL/GenBank/DDBJ whole genome shotgun (WGS) entry which is preliminary data.</text>
</comment>
<proteinExistence type="predicted"/>
<evidence type="ECO:0000313" key="3">
    <source>
        <dbReference type="Proteomes" id="UP000886674"/>
    </source>
</evidence>
<accession>A0A9E4TUE6</accession>
<name>A0A9E4TUE6_9GAMM</name>